<evidence type="ECO:0000313" key="4">
    <source>
        <dbReference type="Proteomes" id="UP000253975"/>
    </source>
</evidence>
<accession>A0A369LAK2</accession>
<sequence>MKRRVIHIDEEKCTGCGLCVHACHEGAIGLVGGKARLLRDDYCDGLGDCLPACPENAIEFIEREAAAYDEAAVIAEKMRRAQAEIHASMPASGCPGSMAKTIAREAEPGAVSESGQAAPAHGVNSASNASSSENPFPAPAGGVSTVVNVPARLSNWPVQIKLAPVNAPYFQGCDLLVAADCTAFAYGAFHEDFLKGRVCLIGCPKLDGVDYTEKLAQIIAENNVRSVRVARMQVPCCGGLEQAVRRAVAIAGSQNGAGAGGADITGGAVDAVGAVASSIPVQIDVISSDGRIVAVR</sequence>
<dbReference type="AlphaFoldDB" id="A0A369LAK2"/>
<dbReference type="PANTHER" id="PTHR42895:SF1">
    <property type="entry name" value="IRON-SULFUR CLUSTER PROTEIN"/>
    <property type="match status" value="1"/>
</dbReference>
<dbReference type="Proteomes" id="UP000253975">
    <property type="component" value="Unassembled WGS sequence"/>
</dbReference>
<dbReference type="Pfam" id="PF13237">
    <property type="entry name" value="Fer4_10"/>
    <property type="match status" value="1"/>
</dbReference>
<name>A0A369LAK2_9ACTN</name>
<comment type="caution">
    <text evidence="3">The sequence shown here is derived from an EMBL/GenBank/DDBJ whole genome shotgun (WGS) entry which is preliminary data.</text>
</comment>
<dbReference type="PANTHER" id="PTHR42895">
    <property type="entry name" value="IRON-SULFUR CLUSTER-BINDING PROTEIN-RELATED"/>
    <property type="match status" value="1"/>
</dbReference>
<organism evidence="3 4">
    <name type="scientific">Slackia isoflavoniconvertens</name>
    <dbReference type="NCBI Taxonomy" id="572010"/>
    <lineage>
        <taxon>Bacteria</taxon>
        <taxon>Bacillati</taxon>
        <taxon>Actinomycetota</taxon>
        <taxon>Coriobacteriia</taxon>
        <taxon>Eggerthellales</taxon>
        <taxon>Eggerthellaceae</taxon>
        <taxon>Slackia</taxon>
    </lineage>
</organism>
<feature type="region of interest" description="Disordered" evidence="1">
    <location>
        <begin position="105"/>
        <end position="137"/>
    </location>
</feature>
<dbReference type="SUPFAM" id="SSF54862">
    <property type="entry name" value="4Fe-4S ferredoxins"/>
    <property type="match status" value="1"/>
</dbReference>
<evidence type="ECO:0000313" key="3">
    <source>
        <dbReference type="EMBL" id="RDB55195.1"/>
    </source>
</evidence>
<dbReference type="Gene3D" id="3.30.70.20">
    <property type="match status" value="1"/>
</dbReference>
<evidence type="ECO:0000259" key="2">
    <source>
        <dbReference type="PROSITE" id="PS51379"/>
    </source>
</evidence>
<feature type="domain" description="4Fe-4S ferredoxin-type" evidence="2">
    <location>
        <begin position="34"/>
        <end position="63"/>
    </location>
</feature>
<protein>
    <submittedName>
        <fullName evidence="3">Ferredoxin</fullName>
    </submittedName>
</protein>
<feature type="domain" description="4Fe-4S ferredoxin-type" evidence="2">
    <location>
        <begin position="4"/>
        <end position="33"/>
    </location>
</feature>
<dbReference type="PROSITE" id="PS51379">
    <property type="entry name" value="4FE4S_FER_2"/>
    <property type="match status" value="2"/>
</dbReference>
<dbReference type="EMBL" id="PPTO01000021">
    <property type="protein sequence ID" value="RDB55195.1"/>
    <property type="molecule type" value="Genomic_DNA"/>
</dbReference>
<reference evidence="3 4" key="1">
    <citation type="journal article" date="2018" name="Elife">
        <title>Discovery and characterization of a prevalent human gut bacterial enzyme sufficient for the inactivation of a family of plant toxins.</title>
        <authorList>
            <person name="Koppel N."/>
            <person name="Bisanz J.E."/>
            <person name="Pandelia M.E."/>
            <person name="Turnbaugh P.J."/>
            <person name="Balskus E.P."/>
        </authorList>
    </citation>
    <scope>NUCLEOTIDE SEQUENCE [LARGE SCALE GENOMIC DNA]</scope>
    <source>
        <strain evidence="3 4">OB21 GAM31</strain>
    </source>
</reference>
<gene>
    <name evidence="3" type="ORF">C1881_09685</name>
</gene>
<proteinExistence type="predicted"/>
<dbReference type="InterPro" id="IPR017896">
    <property type="entry name" value="4Fe4S_Fe-S-bd"/>
</dbReference>
<dbReference type="InterPro" id="IPR052911">
    <property type="entry name" value="Corrinoid_activation_enz"/>
</dbReference>
<evidence type="ECO:0000256" key="1">
    <source>
        <dbReference type="SAM" id="MobiDB-lite"/>
    </source>
</evidence>
<dbReference type="RefSeq" id="WP_114616320.1">
    <property type="nucleotide sequence ID" value="NZ_PPTO01000021.1"/>
</dbReference>
<feature type="compositionally biased region" description="Low complexity" evidence="1">
    <location>
        <begin position="124"/>
        <end position="135"/>
    </location>
</feature>